<dbReference type="OrthoDB" id="3385501at2"/>
<dbReference type="InterPro" id="IPR022536">
    <property type="entry name" value="EspC"/>
</dbReference>
<dbReference type="GO" id="GO:0009306">
    <property type="term" value="P:protein secretion"/>
    <property type="evidence" value="ECO:0007669"/>
    <property type="project" value="InterPro"/>
</dbReference>
<comment type="caution">
    <text evidence="1">The sequence shown here is derived from an EMBL/GenBank/DDBJ whole genome shotgun (WGS) entry which is preliminary data.</text>
</comment>
<sequence length="105" mass="10870">MSGYQVTPGELHTHAGSVRQVADALGQAVEAAQQVTVGVQAYGMICGPLFVPIVMAVSAPGVLALRAARQAITDTANEVEATAEHYDTVDRTLADSFSAIGKELS</sequence>
<proteinExistence type="predicted"/>
<dbReference type="Pfam" id="PF10824">
    <property type="entry name" value="T7SS_ESX_EspC"/>
    <property type="match status" value="1"/>
</dbReference>
<reference evidence="1 2" key="1">
    <citation type="submission" date="2018-03" db="EMBL/GenBank/DDBJ databases">
        <title>Genomic Encyclopedia of Archaeal and Bacterial Type Strains, Phase II (KMG-II): from individual species to whole genera.</title>
        <authorList>
            <person name="Goeker M."/>
        </authorList>
    </citation>
    <scope>NUCLEOTIDE SEQUENCE [LARGE SCALE GENOMIC DNA]</scope>
    <source>
        <strain evidence="1 2">DSM 44720</strain>
    </source>
</reference>
<evidence type="ECO:0000313" key="1">
    <source>
        <dbReference type="EMBL" id="PRY32449.1"/>
    </source>
</evidence>
<dbReference type="AlphaFoldDB" id="A0A2T0SGB7"/>
<dbReference type="Proteomes" id="UP000239494">
    <property type="component" value="Unassembled WGS sequence"/>
</dbReference>
<organism evidence="1 2">
    <name type="scientific">Umezawaea tangerina</name>
    <dbReference type="NCBI Taxonomy" id="84725"/>
    <lineage>
        <taxon>Bacteria</taxon>
        <taxon>Bacillati</taxon>
        <taxon>Actinomycetota</taxon>
        <taxon>Actinomycetes</taxon>
        <taxon>Pseudonocardiales</taxon>
        <taxon>Pseudonocardiaceae</taxon>
        <taxon>Umezawaea</taxon>
    </lineage>
</organism>
<dbReference type="RefSeq" id="WP_106196352.1">
    <property type="nucleotide sequence ID" value="NZ_PVTF01000021.1"/>
</dbReference>
<keyword evidence="2" id="KW-1185">Reference proteome</keyword>
<name>A0A2T0SGB7_9PSEU</name>
<protein>
    <submittedName>
        <fullName evidence="1">Excreted virulence factor EspC (Type VII ESX diderm)</fullName>
    </submittedName>
</protein>
<evidence type="ECO:0000313" key="2">
    <source>
        <dbReference type="Proteomes" id="UP000239494"/>
    </source>
</evidence>
<accession>A0A2T0SGB7</accession>
<dbReference type="EMBL" id="PVTF01000021">
    <property type="protein sequence ID" value="PRY32449.1"/>
    <property type="molecule type" value="Genomic_DNA"/>
</dbReference>
<gene>
    <name evidence="1" type="ORF">CLV43_12143</name>
</gene>